<protein>
    <submittedName>
        <fullName evidence="2">Uncharacterized protein</fullName>
    </submittedName>
</protein>
<sequence>YVTVPSSFASTTPSAKLIINPDPSSSSTTNPSTTKITISADIHRNLKNKNESSTTSTNTIIPFSLLYHIPIIIIHFNHYSNYFFHFTSRPFHPGQQVDLLDNFMEPQTIADLGDEEYARENENGAKTFQPESMEPQIITDLGKKRAGNQNWRQNPPGRVHGTSNHHGLGREIARETGMAPKLNEKARENGNGAKIQPPLSDCESDDIDLLKVMRKEKEEEEKMMEDDHVDDDDDDDDNDSALHDLPSVTDEDEEGEVDDDEFLVHFAHTGRKKTSEYYNYV</sequence>
<dbReference type="PROSITE" id="PS00018">
    <property type="entry name" value="EF_HAND_1"/>
    <property type="match status" value="1"/>
</dbReference>
<dbReference type="EMBL" id="JAWQEG010002823">
    <property type="protein sequence ID" value="KAK3869514.1"/>
    <property type="molecule type" value="Genomic_DNA"/>
</dbReference>
<feature type="region of interest" description="Disordered" evidence="1">
    <location>
        <begin position="146"/>
        <end position="166"/>
    </location>
</feature>
<evidence type="ECO:0000256" key="1">
    <source>
        <dbReference type="SAM" id="MobiDB-lite"/>
    </source>
</evidence>
<dbReference type="Proteomes" id="UP001286313">
    <property type="component" value="Unassembled WGS sequence"/>
</dbReference>
<feature type="region of interest" description="Disordered" evidence="1">
    <location>
        <begin position="216"/>
        <end position="261"/>
    </location>
</feature>
<dbReference type="AlphaFoldDB" id="A0AAE1KBY1"/>
<evidence type="ECO:0000313" key="2">
    <source>
        <dbReference type="EMBL" id="KAK3869514.1"/>
    </source>
</evidence>
<accession>A0AAE1KBY1</accession>
<evidence type="ECO:0000313" key="3">
    <source>
        <dbReference type="Proteomes" id="UP001286313"/>
    </source>
</evidence>
<feature type="non-terminal residue" evidence="2">
    <location>
        <position position="1"/>
    </location>
</feature>
<gene>
    <name evidence="2" type="ORF">Pcinc_025178</name>
</gene>
<reference evidence="2" key="1">
    <citation type="submission" date="2023-10" db="EMBL/GenBank/DDBJ databases">
        <title>Genome assemblies of two species of porcelain crab, Petrolisthes cinctipes and Petrolisthes manimaculis (Anomura: Porcellanidae).</title>
        <authorList>
            <person name="Angst P."/>
        </authorList>
    </citation>
    <scope>NUCLEOTIDE SEQUENCE</scope>
    <source>
        <strain evidence="2">PB745_01</strain>
        <tissue evidence="2">Gill</tissue>
    </source>
</reference>
<feature type="compositionally biased region" description="Acidic residues" evidence="1">
    <location>
        <begin position="218"/>
        <end position="239"/>
    </location>
</feature>
<keyword evidence="3" id="KW-1185">Reference proteome</keyword>
<proteinExistence type="predicted"/>
<comment type="caution">
    <text evidence="2">The sequence shown here is derived from an EMBL/GenBank/DDBJ whole genome shotgun (WGS) entry which is preliminary data.</text>
</comment>
<organism evidence="2 3">
    <name type="scientific">Petrolisthes cinctipes</name>
    <name type="common">Flat porcelain crab</name>
    <dbReference type="NCBI Taxonomy" id="88211"/>
    <lineage>
        <taxon>Eukaryota</taxon>
        <taxon>Metazoa</taxon>
        <taxon>Ecdysozoa</taxon>
        <taxon>Arthropoda</taxon>
        <taxon>Crustacea</taxon>
        <taxon>Multicrustacea</taxon>
        <taxon>Malacostraca</taxon>
        <taxon>Eumalacostraca</taxon>
        <taxon>Eucarida</taxon>
        <taxon>Decapoda</taxon>
        <taxon>Pleocyemata</taxon>
        <taxon>Anomura</taxon>
        <taxon>Galatheoidea</taxon>
        <taxon>Porcellanidae</taxon>
        <taxon>Petrolisthes</taxon>
    </lineage>
</organism>
<name>A0AAE1KBY1_PETCI</name>
<feature type="compositionally biased region" description="Acidic residues" evidence="1">
    <location>
        <begin position="249"/>
        <end position="261"/>
    </location>
</feature>
<dbReference type="InterPro" id="IPR018247">
    <property type="entry name" value="EF_Hand_1_Ca_BS"/>
</dbReference>